<dbReference type="Pfam" id="PF13424">
    <property type="entry name" value="TPR_12"/>
    <property type="match status" value="1"/>
</dbReference>
<protein>
    <submittedName>
        <fullName evidence="2">Uncharacterized protein</fullName>
    </submittedName>
</protein>
<dbReference type="InterPro" id="IPR019734">
    <property type="entry name" value="TPR_rpt"/>
</dbReference>
<evidence type="ECO:0000313" key="4">
    <source>
        <dbReference type="Proteomes" id="UP000266239"/>
    </source>
</evidence>
<gene>
    <name evidence="2" type="ORF">DYB25_004723</name>
    <name evidence="3" type="ORF">DYB26_014005</name>
</gene>
<proteinExistence type="predicted"/>
<dbReference type="InterPro" id="IPR011990">
    <property type="entry name" value="TPR-like_helical_dom_sf"/>
</dbReference>
<evidence type="ECO:0000313" key="5">
    <source>
        <dbReference type="Proteomes" id="UP000286510"/>
    </source>
</evidence>
<sequence>MSAYSFTPDESDLLSRKPRLGTLTVGEKIAEADLLKQQGNLYFKAGLFKKANQHYVKIFLYVNGLSVAGDGMSSYAKGAANASASESEGVAITQLKVAAHSNMAMCHLKLDNPDKAIEQADKVLAIAPGHVKALLRKAQAYRQKGKYALAKDLLREALVVEPKNAALRSELKQVLEDAQLHPEVDEMKAKMTNMFNKAGGIYK</sequence>
<dbReference type="EMBL" id="QUTA01006380">
    <property type="protein sequence ID" value="RHY11375.1"/>
    <property type="molecule type" value="Genomic_DNA"/>
</dbReference>
<dbReference type="Proteomes" id="UP000266239">
    <property type="component" value="Unassembled WGS sequence"/>
</dbReference>
<organism evidence="2 4">
    <name type="scientific">Aphanomyces astaci</name>
    <name type="common">Crayfish plague agent</name>
    <dbReference type="NCBI Taxonomy" id="112090"/>
    <lineage>
        <taxon>Eukaryota</taxon>
        <taxon>Sar</taxon>
        <taxon>Stramenopiles</taxon>
        <taxon>Oomycota</taxon>
        <taxon>Saprolegniomycetes</taxon>
        <taxon>Saprolegniales</taxon>
        <taxon>Verrucalvaceae</taxon>
        <taxon>Aphanomyces</taxon>
    </lineage>
</organism>
<dbReference type="EMBL" id="QUTF01005957">
    <property type="protein sequence ID" value="RHZ40926.1"/>
    <property type="molecule type" value="Genomic_DNA"/>
</dbReference>
<dbReference type="Gene3D" id="1.25.40.10">
    <property type="entry name" value="Tetratricopeptide repeat domain"/>
    <property type="match status" value="1"/>
</dbReference>
<dbReference type="SUPFAM" id="SSF48452">
    <property type="entry name" value="TPR-like"/>
    <property type="match status" value="1"/>
</dbReference>
<accession>A0A397AYN2</accession>
<feature type="repeat" description="TPR" evidence="1">
    <location>
        <begin position="131"/>
        <end position="164"/>
    </location>
</feature>
<name>A0A397AYN2_APHAT</name>
<dbReference type="SMART" id="SM00028">
    <property type="entry name" value="TPR"/>
    <property type="match status" value="3"/>
</dbReference>
<dbReference type="VEuPathDB" id="FungiDB:H257_01120"/>
<reference evidence="4 5" key="1">
    <citation type="submission" date="2018-08" db="EMBL/GenBank/DDBJ databases">
        <title>Aphanomyces genome sequencing and annotation.</title>
        <authorList>
            <person name="Minardi D."/>
            <person name="Oidtmann B."/>
            <person name="Van Der Giezen M."/>
            <person name="Studholme D.J."/>
        </authorList>
    </citation>
    <scope>NUCLEOTIDE SEQUENCE [LARGE SCALE GENOMIC DNA]</scope>
    <source>
        <strain evidence="3 5">FDL457</strain>
        <strain evidence="2 4">Yx</strain>
    </source>
</reference>
<evidence type="ECO:0000313" key="2">
    <source>
        <dbReference type="EMBL" id="RHY11375.1"/>
    </source>
</evidence>
<dbReference type="PANTHER" id="PTHR46512">
    <property type="entry name" value="PEPTIDYLPROLYL ISOMERASE"/>
    <property type="match status" value="1"/>
</dbReference>
<evidence type="ECO:0000313" key="3">
    <source>
        <dbReference type="EMBL" id="RHZ40926.1"/>
    </source>
</evidence>
<evidence type="ECO:0000256" key="1">
    <source>
        <dbReference type="PROSITE-ProRule" id="PRU00339"/>
    </source>
</evidence>
<comment type="caution">
    <text evidence="2">The sequence shown here is derived from an EMBL/GenBank/DDBJ whole genome shotgun (WGS) entry which is preliminary data.</text>
</comment>
<dbReference type="InterPro" id="IPR050754">
    <property type="entry name" value="FKBP4/5/8-like"/>
</dbReference>
<keyword evidence="1" id="KW-0802">TPR repeat</keyword>
<dbReference type="Proteomes" id="UP000286510">
    <property type="component" value="Unassembled WGS sequence"/>
</dbReference>
<dbReference type="AlphaFoldDB" id="A0A397AYN2"/>
<dbReference type="PROSITE" id="PS50005">
    <property type="entry name" value="TPR"/>
    <property type="match status" value="2"/>
</dbReference>
<feature type="repeat" description="TPR" evidence="1">
    <location>
        <begin position="97"/>
        <end position="130"/>
    </location>
</feature>